<dbReference type="GeneID" id="58789129"/>
<accession>L9Z7J1</accession>
<sequence>MPTEANSDIVDQERQMGRTTAIGLGVWLALIVAAAILLFVFRDAISSLFV</sequence>
<evidence type="ECO:0000313" key="3">
    <source>
        <dbReference type="Proteomes" id="UP000011592"/>
    </source>
</evidence>
<name>L9Z7J1_9EURY</name>
<keyword evidence="1" id="KW-1133">Transmembrane helix</keyword>
<dbReference type="PATRIC" id="fig|1230459.4.peg.1023"/>
<evidence type="ECO:0000313" key="2">
    <source>
        <dbReference type="EMBL" id="ELY82334.1"/>
    </source>
</evidence>
<feature type="transmembrane region" description="Helical" evidence="1">
    <location>
        <begin position="21"/>
        <end position="41"/>
    </location>
</feature>
<dbReference type="Proteomes" id="UP000011592">
    <property type="component" value="Unassembled WGS sequence"/>
</dbReference>
<keyword evidence="1" id="KW-0812">Transmembrane</keyword>
<dbReference type="AlphaFoldDB" id="L9Z7J1"/>
<keyword evidence="1" id="KW-0472">Membrane</keyword>
<gene>
    <name evidence="2" type="ORF">C486_05105</name>
</gene>
<dbReference type="EMBL" id="AOIJ01000038">
    <property type="protein sequence ID" value="ELY82334.1"/>
    <property type="molecule type" value="Genomic_DNA"/>
</dbReference>
<keyword evidence="3" id="KW-1185">Reference proteome</keyword>
<reference evidence="2 3" key="1">
    <citation type="journal article" date="2014" name="PLoS Genet.">
        <title>Phylogenetically driven sequencing of extremely halophilic archaea reveals strategies for static and dynamic osmo-response.</title>
        <authorList>
            <person name="Becker E.A."/>
            <person name="Seitzer P.M."/>
            <person name="Tritt A."/>
            <person name="Larsen D."/>
            <person name="Krusor M."/>
            <person name="Yao A.I."/>
            <person name="Wu D."/>
            <person name="Madern D."/>
            <person name="Eisen J.A."/>
            <person name="Darling A.E."/>
            <person name="Facciotti M.T."/>
        </authorList>
    </citation>
    <scope>NUCLEOTIDE SEQUENCE [LARGE SCALE GENOMIC DNA]</scope>
    <source>
        <strain evidence="2 3">JCM 14663</strain>
    </source>
</reference>
<dbReference type="RefSeq" id="WP_008453625.1">
    <property type="nucleotide sequence ID" value="NZ_AOIJ01000038.1"/>
</dbReference>
<organism evidence="2 3">
    <name type="scientific">Natrinema gari JCM 14663</name>
    <dbReference type="NCBI Taxonomy" id="1230459"/>
    <lineage>
        <taxon>Archaea</taxon>
        <taxon>Methanobacteriati</taxon>
        <taxon>Methanobacteriota</taxon>
        <taxon>Stenosarchaea group</taxon>
        <taxon>Halobacteria</taxon>
        <taxon>Halobacteriales</taxon>
        <taxon>Natrialbaceae</taxon>
        <taxon>Natrinema</taxon>
    </lineage>
</organism>
<protein>
    <submittedName>
        <fullName evidence="2">Uncharacterized protein</fullName>
    </submittedName>
</protein>
<comment type="caution">
    <text evidence="2">The sequence shown here is derived from an EMBL/GenBank/DDBJ whole genome shotgun (WGS) entry which is preliminary data.</text>
</comment>
<evidence type="ECO:0000256" key="1">
    <source>
        <dbReference type="SAM" id="Phobius"/>
    </source>
</evidence>
<proteinExistence type="predicted"/>